<dbReference type="PANTHER" id="PTHR45453:SF1">
    <property type="entry name" value="PHOSPHATE REGULON SENSOR PROTEIN PHOR"/>
    <property type="match status" value="1"/>
</dbReference>
<feature type="transmembrane region" description="Helical" evidence="8">
    <location>
        <begin position="186"/>
        <end position="207"/>
    </location>
</feature>
<keyword evidence="3" id="KW-0597">Phosphoprotein</keyword>
<dbReference type="Gene3D" id="3.30.565.10">
    <property type="entry name" value="Histidine kinase-like ATPase, C-terminal domain"/>
    <property type="match status" value="1"/>
</dbReference>
<dbReference type="GO" id="GO:0004721">
    <property type="term" value="F:phosphoprotein phosphatase activity"/>
    <property type="evidence" value="ECO:0007669"/>
    <property type="project" value="TreeGrafter"/>
</dbReference>
<evidence type="ECO:0000256" key="2">
    <source>
        <dbReference type="ARBA" id="ARBA00012438"/>
    </source>
</evidence>
<evidence type="ECO:0000256" key="1">
    <source>
        <dbReference type="ARBA" id="ARBA00000085"/>
    </source>
</evidence>
<gene>
    <name evidence="10" type="ORF">A2799_02085</name>
</gene>
<feature type="transmembrane region" description="Helical" evidence="8">
    <location>
        <begin position="83"/>
        <end position="107"/>
    </location>
</feature>
<dbReference type="Pfam" id="PF02518">
    <property type="entry name" value="HATPase_c"/>
    <property type="match status" value="1"/>
</dbReference>
<organism evidence="10 11">
    <name type="scientific">Candidatus Roizmanbacteria bacterium RIFCSPHIGHO2_01_FULL_39_24</name>
    <dbReference type="NCBI Taxonomy" id="1802032"/>
    <lineage>
        <taxon>Bacteria</taxon>
        <taxon>Candidatus Roizmaniibacteriota</taxon>
    </lineage>
</organism>
<feature type="transmembrane region" description="Helical" evidence="8">
    <location>
        <begin position="54"/>
        <end position="76"/>
    </location>
</feature>
<dbReference type="InterPro" id="IPR003661">
    <property type="entry name" value="HisK_dim/P_dom"/>
</dbReference>
<feature type="transmembrane region" description="Helical" evidence="8">
    <location>
        <begin position="259"/>
        <end position="279"/>
    </location>
</feature>
<dbReference type="PANTHER" id="PTHR45453">
    <property type="entry name" value="PHOSPHATE REGULON SENSOR PROTEIN PHOR"/>
    <property type="match status" value="1"/>
</dbReference>
<dbReference type="SUPFAM" id="SSF55874">
    <property type="entry name" value="ATPase domain of HSP90 chaperone/DNA topoisomerase II/histidine kinase"/>
    <property type="match status" value="1"/>
</dbReference>
<dbReference type="InterPro" id="IPR036097">
    <property type="entry name" value="HisK_dim/P_sf"/>
</dbReference>
<dbReference type="Gene3D" id="1.10.287.130">
    <property type="match status" value="1"/>
</dbReference>
<dbReference type="InterPro" id="IPR050351">
    <property type="entry name" value="BphY/WalK/GraS-like"/>
</dbReference>
<feature type="transmembrane region" description="Helical" evidence="8">
    <location>
        <begin position="153"/>
        <end position="174"/>
    </location>
</feature>
<evidence type="ECO:0000256" key="3">
    <source>
        <dbReference type="ARBA" id="ARBA00022553"/>
    </source>
</evidence>
<evidence type="ECO:0000256" key="5">
    <source>
        <dbReference type="ARBA" id="ARBA00022777"/>
    </source>
</evidence>
<name>A0A1F7GIZ2_9BACT</name>
<keyword evidence="4" id="KW-0808">Transferase</keyword>
<feature type="transmembrane region" description="Helical" evidence="8">
    <location>
        <begin position="228"/>
        <end position="247"/>
    </location>
</feature>
<dbReference type="AlphaFoldDB" id="A0A1F7GIZ2"/>
<evidence type="ECO:0000259" key="9">
    <source>
        <dbReference type="PROSITE" id="PS50109"/>
    </source>
</evidence>
<feature type="coiled-coil region" evidence="7">
    <location>
        <begin position="281"/>
        <end position="315"/>
    </location>
</feature>
<dbReference type="GO" id="GO:0016036">
    <property type="term" value="P:cellular response to phosphate starvation"/>
    <property type="evidence" value="ECO:0007669"/>
    <property type="project" value="TreeGrafter"/>
</dbReference>
<keyword evidence="7" id="KW-0175">Coiled coil</keyword>
<dbReference type="FunFam" id="3.30.565.10:FF:000006">
    <property type="entry name" value="Sensor histidine kinase WalK"/>
    <property type="match status" value="1"/>
</dbReference>
<evidence type="ECO:0000313" key="10">
    <source>
        <dbReference type="EMBL" id="OGK18825.1"/>
    </source>
</evidence>
<dbReference type="CDD" id="cd00075">
    <property type="entry name" value="HATPase"/>
    <property type="match status" value="1"/>
</dbReference>
<dbReference type="Pfam" id="PF00512">
    <property type="entry name" value="HisKA"/>
    <property type="match status" value="1"/>
</dbReference>
<feature type="transmembrane region" description="Helical" evidence="8">
    <location>
        <begin position="127"/>
        <end position="146"/>
    </location>
</feature>
<feature type="domain" description="Histidine kinase" evidence="9">
    <location>
        <begin position="319"/>
        <end position="536"/>
    </location>
</feature>
<keyword evidence="8" id="KW-0812">Transmembrane</keyword>
<dbReference type="GO" id="GO:0000155">
    <property type="term" value="F:phosphorelay sensor kinase activity"/>
    <property type="evidence" value="ECO:0007669"/>
    <property type="project" value="InterPro"/>
</dbReference>
<evidence type="ECO:0000256" key="4">
    <source>
        <dbReference type="ARBA" id="ARBA00022679"/>
    </source>
</evidence>
<evidence type="ECO:0000256" key="6">
    <source>
        <dbReference type="ARBA" id="ARBA00023012"/>
    </source>
</evidence>
<sequence>MDNNSTETIQDSRILTFFREIASLFSLFVIVIGILAEFGWQFDIDFIRNFQPGYIFMNPLTALCFILIGLSIQIILQKKMHKFIWLAQLAGIIVFVVGFASLGAIIFGFDTHIDQLLFGSKLFGNRIAPNTAFNFVFIGISLFLLTKDKYYKLINILCFLVNLISLLAILGYVYSVQNLYGVLAQVPMAFNTAIAFYITSLAMLLIRSDRGFMTVISSNFSGSKISRILLPSILIIPSVLGKVILWAQDSGLINTRFGFAIFNVFLVSIFFVLMCWITIKLNKIDLRRQQKVTQIMELKEEQLKHDVELQENENDFILVASHQLLTPLALMKGYTSMLLSGKVGKIDTEAQKYLQETLYSSERMSSLVKSLLTTSRIESENVKMVSANFDMDELSRSVAFDSKQKLQGKKLALELPSPKKLMVFADKEQTKEVLINVIDNAIKYSKKGAIAITYGKTDTMGIVHIKDTGIGINQKDLPHIFEKFYSSENWLQTQSESHGLGLYIAKLLLTVMGGTISAESTVGKGSTFSIALPLSKNV</sequence>
<dbReference type="InterPro" id="IPR005467">
    <property type="entry name" value="His_kinase_dom"/>
</dbReference>
<evidence type="ECO:0000256" key="7">
    <source>
        <dbReference type="SAM" id="Coils"/>
    </source>
</evidence>
<keyword evidence="8" id="KW-0472">Membrane</keyword>
<evidence type="ECO:0000256" key="8">
    <source>
        <dbReference type="SAM" id="Phobius"/>
    </source>
</evidence>
<dbReference type="SMART" id="SM00387">
    <property type="entry name" value="HATPase_c"/>
    <property type="match status" value="1"/>
</dbReference>
<dbReference type="PROSITE" id="PS50109">
    <property type="entry name" value="HIS_KIN"/>
    <property type="match status" value="1"/>
</dbReference>
<dbReference type="InterPro" id="IPR004358">
    <property type="entry name" value="Sig_transdc_His_kin-like_C"/>
</dbReference>
<dbReference type="InterPro" id="IPR003594">
    <property type="entry name" value="HATPase_dom"/>
</dbReference>
<comment type="catalytic activity">
    <reaction evidence="1">
        <text>ATP + protein L-histidine = ADP + protein N-phospho-L-histidine.</text>
        <dbReference type="EC" id="2.7.13.3"/>
    </reaction>
</comment>
<reference evidence="10 11" key="1">
    <citation type="journal article" date="2016" name="Nat. Commun.">
        <title>Thousands of microbial genomes shed light on interconnected biogeochemical processes in an aquifer system.</title>
        <authorList>
            <person name="Anantharaman K."/>
            <person name="Brown C.T."/>
            <person name="Hug L.A."/>
            <person name="Sharon I."/>
            <person name="Castelle C.J."/>
            <person name="Probst A.J."/>
            <person name="Thomas B.C."/>
            <person name="Singh A."/>
            <person name="Wilkins M.J."/>
            <person name="Karaoz U."/>
            <person name="Brodie E.L."/>
            <person name="Williams K.H."/>
            <person name="Hubbard S.S."/>
            <person name="Banfield J.F."/>
        </authorList>
    </citation>
    <scope>NUCLEOTIDE SEQUENCE [LARGE SCALE GENOMIC DNA]</scope>
</reference>
<dbReference type="SUPFAM" id="SSF47384">
    <property type="entry name" value="Homodimeric domain of signal transducing histidine kinase"/>
    <property type="match status" value="1"/>
</dbReference>
<dbReference type="Proteomes" id="UP000176850">
    <property type="component" value="Unassembled WGS sequence"/>
</dbReference>
<proteinExistence type="predicted"/>
<keyword evidence="8" id="KW-1133">Transmembrane helix</keyword>
<comment type="caution">
    <text evidence="10">The sequence shown here is derived from an EMBL/GenBank/DDBJ whole genome shotgun (WGS) entry which is preliminary data.</text>
</comment>
<dbReference type="EC" id="2.7.13.3" evidence="2"/>
<keyword evidence="5" id="KW-0418">Kinase</keyword>
<keyword evidence="6" id="KW-0902">Two-component regulatory system</keyword>
<accession>A0A1F7GIZ2</accession>
<feature type="transmembrane region" description="Helical" evidence="8">
    <location>
        <begin position="21"/>
        <end position="42"/>
    </location>
</feature>
<evidence type="ECO:0000313" key="11">
    <source>
        <dbReference type="Proteomes" id="UP000176850"/>
    </source>
</evidence>
<dbReference type="GO" id="GO:0005886">
    <property type="term" value="C:plasma membrane"/>
    <property type="evidence" value="ECO:0007669"/>
    <property type="project" value="TreeGrafter"/>
</dbReference>
<dbReference type="InterPro" id="IPR036890">
    <property type="entry name" value="HATPase_C_sf"/>
</dbReference>
<dbReference type="CDD" id="cd00082">
    <property type="entry name" value="HisKA"/>
    <property type="match status" value="1"/>
</dbReference>
<dbReference type="EMBL" id="MFZH01000024">
    <property type="protein sequence ID" value="OGK18825.1"/>
    <property type="molecule type" value="Genomic_DNA"/>
</dbReference>
<dbReference type="PRINTS" id="PR00344">
    <property type="entry name" value="BCTRLSENSOR"/>
</dbReference>
<protein>
    <recommendedName>
        <fullName evidence="2">histidine kinase</fullName>
        <ecNumber evidence="2">2.7.13.3</ecNumber>
    </recommendedName>
</protein>
<dbReference type="SMART" id="SM00388">
    <property type="entry name" value="HisKA"/>
    <property type="match status" value="1"/>
</dbReference>